<protein>
    <submittedName>
        <fullName evidence="1">Uncharacterized protein</fullName>
    </submittedName>
</protein>
<keyword evidence="2" id="KW-1185">Reference proteome</keyword>
<dbReference type="EMBL" id="JAAXOX010000010">
    <property type="protein sequence ID" value="NKY23947.1"/>
    <property type="molecule type" value="Genomic_DNA"/>
</dbReference>
<comment type="caution">
    <text evidence="1">The sequence shown here is derived from an EMBL/GenBank/DDBJ whole genome shotgun (WGS) entry which is preliminary data.</text>
</comment>
<gene>
    <name evidence="1" type="ORF">HGA03_14845</name>
</gene>
<reference evidence="1 2" key="1">
    <citation type="submission" date="2020-04" db="EMBL/GenBank/DDBJ databases">
        <title>MicrobeNet Type strains.</title>
        <authorList>
            <person name="Nicholson A.C."/>
        </authorList>
    </citation>
    <scope>NUCLEOTIDE SEQUENCE [LARGE SCALE GENOMIC DNA]</scope>
    <source>
        <strain evidence="1 2">ATCC BAA-788</strain>
    </source>
</reference>
<proteinExistence type="predicted"/>
<sequence length="75" mass="7756">MTRDEGKKTVVDLAIMSAPLAHEVDDALDDPREQFGLAATTTGAAAMTAAADAARDLMEGRVDPTTAAHRMIGGS</sequence>
<dbReference type="RefSeq" id="WP_168631074.1">
    <property type="nucleotide sequence ID" value="NZ_BONL01000005.1"/>
</dbReference>
<organism evidence="1 2">
    <name type="scientific">Cellulomonas denverensis</name>
    <dbReference type="NCBI Taxonomy" id="264297"/>
    <lineage>
        <taxon>Bacteria</taxon>
        <taxon>Bacillati</taxon>
        <taxon>Actinomycetota</taxon>
        <taxon>Actinomycetes</taxon>
        <taxon>Micrococcales</taxon>
        <taxon>Cellulomonadaceae</taxon>
        <taxon>Cellulomonas</taxon>
    </lineage>
</organism>
<dbReference type="AlphaFoldDB" id="A0A7X6R098"/>
<dbReference type="Proteomes" id="UP000581206">
    <property type="component" value="Unassembled WGS sequence"/>
</dbReference>
<name>A0A7X6R098_9CELL</name>
<accession>A0A7X6R098</accession>
<evidence type="ECO:0000313" key="1">
    <source>
        <dbReference type="EMBL" id="NKY23947.1"/>
    </source>
</evidence>
<evidence type="ECO:0000313" key="2">
    <source>
        <dbReference type="Proteomes" id="UP000581206"/>
    </source>
</evidence>